<keyword evidence="1" id="KW-0597">Phosphoprotein</keyword>
<protein>
    <submittedName>
        <fullName evidence="3">Two-component response regulator, CheY subfamily protein</fullName>
    </submittedName>
</protein>
<dbReference type="SMART" id="SM00448">
    <property type="entry name" value="REC"/>
    <property type="match status" value="1"/>
</dbReference>
<dbReference type="InterPro" id="IPR058245">
    <property type="entry name" value="NreC/VraR/RcsB-like_REC"/>
</dbReference>
<dbReference type="InterPro" id="IPR001789">
    <property type="entry name" value="Sig_transdc_resp-reg_receiver"/>
</dbReference>
<dbReference type="EMBL" id="AP018203">
    <property type="protein sequence ID" value="BAY55118.1"/>
    <property type="molecule type" value="Genomic_DNA"/>
</dbReference>
<organism evidence="3 4">
    <name type="scientific">Leptolyngbya boryana NIES-2135</name>
    <dbReference type="NCBI Taxonomy" id="1973484"/>
    <lineage>
        <taxon>Bacteria</taxon>
        <taxon>Bacillati</taxon>
        <taxon>Cyanobacteriota</taxon>
        <taxon>Cyanophyceae</taxon>
        <taxon>Leptolyngbyales</taxon>
        <taxon>Leptolyngbyaceae</taxon>
        <taxon>Leptolyngbya group</taxon>
        <taxon>Leptolyngbya</taxon>
    </lineage>
</organism>
<dbReference type="Pfam" id="PF00072">
    <property type="entry name" value="Response_reg"/>
    <property type="match status" value="1"/>
</dbReference>
<evidence type="ECO:0000259" key="2">
    <source>
        <dbReference type="PROSITE" id="PS50110"/>
    </source>
</evidence>
<dbReference type="InterPro" id="IPR011006">
    <property type="entry name" value="CheY-like_superfamily"/>
</dbReference>
<sequence length="187" mass="20663">MLDLVKGSLIFFASPRSSPKWLTRLILAVEVFRVFVSLHSPVTLELSVGCPMLSSECKVLRVLIVDDHELTRFSLKLAMQRQAGIELVGLASNGREAVEMADRHCPDVIVLDLQMPIMDGLSASTQIKSVHPQIKILAYSSLEDPQTEVMLQTAKVDAFCNKETAVQDLIAIVNQLGQEAEHKKSHS</sequence>
<gene>
    <name evidence="3" type="ORF">NIES2135_19390</name>
</gene>
<dbReference type="InterPro" id="IPR052048">
    <property type="entry name" value="ST_Response_Regulator"/>
</dbReference>
<feature type="modified residue" description="4-aspartylphosphate" evidence="1">
    <location>
        <position position="112"/>
    </location>
</feature>
<dbReference type="CDD" id="cd17535">
    <property type="entry name" value="REC_NarL-like"/>
    <property type="match status" value="1"/>
</dbReference>
<dbReference type="SUPFAM" id="SSF52172">
    <property type="entry name" value="CheY-like"/>
    <property type="match status" value="1"/>
</dbReference>
<feature type="domain" description="Response regulatory" evidence="2">
    <location>
        <begin position="61"/>
        <end position="177"/>
    </location>
</feature>
<name>A0A1Z4JEM0_LEPBY</name>
<dbReference type="PANTHER" id="PTHR43228:SF1">
    <property type="entry name" value="TWO-COMPONENT RESPONSE REGULATOR ARR22"/>
    <property type="match status" value="1"/>
</dbReference>
<dbReference type="PROSITE" id="PS50110">
    <property type="entry name" value="RESPONSE_REGULATORY"/>
    <property type="match status" value="1"/>
</dbReference>
<evidence type="ECO:0000313" key="4">
    <source>
        <dbReference type="Proteomes" id="UP000217895"/>
    </source>
</evidence>
<dbReference type="Gene3D" id="3.40.50.2300">
    <property type="match status" value="1"/>
</dbReference>
<evidence type="ECO:0000313" key="3">
    <source>
        <dbReference type="EMBL" id="BAY55118.1"/>
    </source>
</evidence>
<keyword evidence="4" id="KW-1185">Reference proteome</keyword>
<dbReference type="AlphaFoldDB" id="A0A1Z4JEM0"/>
<dbReference type="GO" id="GO:0000160">
    <property type="term" value="P:phosphorelay signal transduction system"/>
    <property type="evidence" value="ECO:0007669"/>
    <property type="project" value="InterPro"/>
</dbReference>
<reference evidence="3 4" key="1">
    <citation type="submission" date="2017-06" db="EMBL/GenBank/DDBJ databases">
        <title>Genome sequencing of cyanobaciteial culture collection at National Institute for Environmental Studies (NIES).</title>
        <authorList>
            <person name="Hirose Y."/>
            <person name="Shimura Y."/>
            <person name="Fujisawa T."/>
            <person name="Nakamura Y."/>
            <person name="Kawachi M."/>
        </authorList>
    </citation>
    <scope>NUCLEOTIDE SEQUENCE [LARGE SCALE GENOMIC DNA]</scope>
    <source>
        <strain evidence="3 4">NIES-2135</strain>
    </source>
</reference>
<dbReference type="PANTHER" id="PTHR43228">
    <property type="entry name" value="TWO-COMPONENT RESPONSE REGULATOR"/>
    <property type="match status" value="1"/>
</dbReference>
<evidence type="ECO:0000256" key="1">
    <source>
        <dbReference type="PROSITE-ProRule" id="PRU00169"/>
    </source>
</evidence>
<proteinExistence type="predicted"/>
<accession>A0A1Z4JEM0</accession>
<dbReference type="Proteomes" id="UP000217895">
    <property type="component" value="Chromosome"/>
</dbReference>